<evidence type="ECO:0000256" key="10">
    <source>
        <dbReference type="PROSITE-ProRule" id="PRU00176"/>
    </source>
</evidence>
<evidence type="ECO:0000256" key="3">
    <source>
        <dbReference type="ARBA" id="ARBA00006960"/>
    </source>
</evidence>
<dbReference type="GO" id="GO:0003723">
    <property type="term" value="F:RNA binding"/>
    <property type="evidence" value="ECO:0007669"/>
    <property type="project" value="UniProtKB-UniRule"/>
</dbReference>
<feature type="region of interest" description="Disordered" evidence="12">
    <location>
        <begin position="1"/>
        <end position="138"/>
    </location>
</feature>
<sequence length="1238" mass="139371">MVERRKESPKRRRRSSSSSSSGSSSSTGSSSSGSSSSSSTTASRSPSPKKQRAAARPSARDDRTTRRSPRRSRSPHRVQPKTEKSTVSSRRSPSPRRRRPSPPNRGPRRRSRSPRHERAAPSPPPVKRERTPEPPPRRLCVRNLSRNITKAHMEEIFALFGALKSCELPMDRVHVHLPRGYGYVEYEKAEDAEKALKHMDGGQIDGLEIQCEMTFPFKGTGGGRGHSPVGINSMGIGIKRERSRSPARRFAARLSPPRRGRRSRSPPPMRASGANQIPLGNNGRFRNDAQSDDATNAEIVDRLVERLETGSSIEDRRDALKALRSLARNLRLHVATRGMSAYMDILEKEANLQDLVALTLDILDIVLNDSANGGDQEATTVAENEDEVGDRLAEVFLQKPTFMVSLIKLLECYDFAVRRNAIKLLTSLLRHRPSAVQQAVISQAVGISHIVDLLHDKREVIRNNVVLMLSELSRGNTAIQQLLAYENAFQLLFDFIDQEPLDSIVVEDCLFVILNLLKKNPSNQEGFREANLTKQLTQLANSFIFPTEQVDPSFGASGGLPDDEWSSQKIANFMLILQCIRALVSPVDNIHQTTHSAQKSLLQAGMLDLLCKVLLSQLGVSVEVLAESVITVAEIIRANYANQEFFAQSTVADQDGVRPALLILLLSMTSERQPFRLRLAVFYCFLCYLYDNEKGKVKIIDMLLPQNDNRSSEEEGNTLIGHYLCGALVNHEPVQVWFGSVTFLHTLLEADHLKPQLLRVQLSTAGSQEPQSLLSHLSRMLCNCGPRKLQIRCGLLMLLSVWTNNCTPAIELFLSPFCTNSASDDHNVVHYLVSQLVDQNTEITESENHLVKGLVAFLVGICLHSWEVPEGKADKKNQLTHLIERRVGRERMAEYIEGISKSEFYIRAAQRPQPLAKGPSDLLLDYQFTKFFKLMEGHLLKFFRPNGELSSSVNTQLVGALVPYKKLIKKQDETIAELTRELKELKVAQKQQKTDNEQQKEHNNCNGFLKGIPTEEFASTTVQADASANGEELARLRAELAEKNALNERRADAETKLQQLTVIAQQWQTEADRYKGWALQWQSYQISQVFVKYRKKLLYFLTHNKLPNPTDTVIQQLEQQKTELELQIQYGWQAFEAQSAQLGELVRVSEANANKLNQVERELSKVSSERETLRQQLENQQNVPQGTAVATHSDELTLLKREHEDLLLLLAEQDRKMHDYRRRLASHGEALSDADEEP</sequence>
<keyword evidence="8 11" id="KW-0175">Coiled coil</keyword>
<dbReference type="PANTHER" id="PTHR10013">
    <property type="entry name" value="GENERAL VESICULAR TRANSPORT FACTOR P115"/>
    <property type="match status" value="1"/>
</dbReference>
<dbReference type="Pfam" id="PF18770">
    <property type="entry name" value="Arm_vescicular"/>
    <property type="match status" value="1"/>
</dbReference>
<protein>
    <recommendedName>
        <fullName evidence="4">General vesicular transport factor p115</fullName>
    </recommendedName>
</protein>
<dbReference type="InterPro" id="IPR035979">
    <property type="entry name" value="RBD_domain_sf"/>
</dbReference>
<feature type="coiled-coil region" evidence="11">
    <location>
        <begin position="1156"/>
        <end position="1183"/>
    </location>
</feature>
<evidence type="ECO:0000256" key="4">
    <source>
        <dbReference type="ARBA" id="ARBA00018243"/>
    </source>
</evidence>
<evidence type="ECO:0000313" key="14">
    <source>
        <dbReference type="EMBL" id="KAL3089812.1"/>
    </source>
</evidence>
<feature type="coiled-coil region" evidence="11">
    <location>
        <begin position="968"/>
        <end position="995"/>
    </location>
</feature>
<feature type="compositionally biased region" description="Basic residues" evidence="12">
    <location>
        <begin position="66"/>
        <end position="79"/>
    </location>
</feature>
<evidence type="ECO:0000256" key="6">
    <source>
        <dbReference type="ARBA" id="ARBA00022737"/>
    </source>
</evidence>
<dbReference type="Gene3D" id="1.25.10.10">
    <property type="entry name" value="Leucine-rich Repeat Variant"/>
    <property type="match status" value="1"/>
</dbReference>
<dbReference type="InterPro" id="IPR016024">
    <property type="entry name" value="ARM-type_fold"/>
</dbReference>
<proteinExistence type="inferred from homology"/>
<evidence type="ECO:0000256" key="2">
    <source>
        <dbReference type="ARBA" id="ARBA00004496"/>
    </source>
</evidence>
<dbReference type="InterPro" id="IPR041209">
    <property type="entry name" value="P115_Arm_rpt"/>
</dbReference>
<dbReference type="PANTHER" id="PTHR10013:SF0">
    <property type="entry name" value="GENERAL VESICULAR TRANSPORT FACTOR P115"/>
    <property type="match status" value="1"/>
</dbReference>
<dbReference type="GO" id="GO:0000139">
    <property type="term" value="C:Golgi membrane"/>
    <property type="evidence" value="ECO:0007669"/>
    <property type="project" value="UniProtKB-SubCell"/>
</dbReference>
<dbReference type="Proteomes" id="UP001620626">
    <property type="component" value="Unassembled WGS sequence"/>
</dbReference>
<dbReference type="InterPro" id="IPR024095">
    <property type="entry name" value="Vesicle_P115"/>
</dbReference>
<dbReference type="SUPFAM" id="SSF48371">
    <property type="entry name" value="ARM repeat"/>
    <property type="match status" value="2"/>
</dbReference>
<feature type="compositionally biased region" description="Basic and acidic residues" evidence="12">
    <location>
        <begin position="126"/>
        <end position="136"/>
    </location>
</feature>
<dbReference type="SMART" id="SM00185">
    <property type="entry name" value="ARM"/>
    <property type="match status" value="3"/>
</dbReference>
<feature type="compositionally biased region" description="Low complexity" evidence="12">
    <location>
        <begin position="16"/>
        <end position="46"/>
    </location>
</feature>
<comment type="similarity">
    <text evidence="3">Belongs to the VDP/USO1/EDE1 family.</text>
</comment>
<dbReference type="Pfam" id="PF04869">
    <property type="entry name" value="Uso1_p115_head"/>
    <property type="match status" value="1"/>
</dbReference>
<evidence type="ECO:0000256" key="11">
    <source>
        <dbReference type="SAM" id="Coils"/>
    </source>
</evidence>
<dbReference type="EMBL" id="JBICBT010000973">
    <property type="protein sequence ID" value="KAL3089812.1"/>
    <property type="molecule type" value="Genomic_DNA"/>
</dbReference>
<dbReference type="CDD" id="cd12365">
    <property type="entry name" value="RRM_RNPS1"/>
    <property type="match status" value="1"/>
</dbReference>
<organism evidence="14 15">
    <name type="scientific">Heterodera trifolii</name>
    <dbReference type="NCBI Taxonomy" id="157864"/>
    <lineage>
        <taxon>Eukaryota</taxon>
        <taxon>Metazoa</taxon>
        <taxon>Ecdysozoa</taxon>
        <taxon>Nematoda</taxon>
        <taxon>Chromadorea</taxon>
        <taxon>Rhabditida</taxon>
        <taxon>Tylenchina</taxon>
        <taxon>Tylenchomorpha</taxon>
        <taxon>Tylenchoidea</taxon>
        <taxon>Heteroderidae</taxon>
        <taxon>Heteroderinae</taxon>
        <taxon>Heterodera</taxon>
    </lineage>
</organism>
<dbReference type="Pfam" id="PF04871">
    <property type="entry name" value="Uso1_p115_C"/>
    <property type="match status" value="1"/>
</dbReference>
<dbReference type="InterPro" id="IPR011989">
    <property type="entry name" value="ARM-like"/>
</dbReference>
<keyword evidence="5" id="KW-0963">Cytoplasm</keyword>
<evidence type="ECO:0000256" key="8">
    <source>
        <dbReference type="ARBA" id="ARBA00023054"/>
    </source>
</evidence>
<keyword evidence="7" id="KW-0333">Golgi apparatus</keyword>
<feature type="coiled-coil region" evidence="11">
    <location>
        <begin position="1036"/>
        <end position="1070"/>
    </location>
</feature>
<evidence type="ECO:0000259" key="13">
    <source>
        <dbReference type="PROSITE" id="PS50102"/>
    </source>
</evidence>
<feature type="compositionally biased region" description="Basic residues" evidence="12">
    <location>
        <begin position="245"/>
        <end position="264"/>
    </location>
</feature>
<dbReference type="InterPro" id="IPR006955">
    <property type="entry name" value="Uso1_p115_C"/>
</dbReference>
<dbReference type="InterPro" id="IPR034201">
    <property type="entry name" value="RNPS1_RRM"/>
</dbReference>
<evidence type="ECO:0000256" key="9">
    <source>
        <dbReference type="ARBA" id="ARBA00023136"/>
    </source>
</evidence>
<evidence type="ECO:0000256" key="1">
    <source>
        <dbReference type="ARBA" id="ARBA00004395"/>
    </source>
</evidence>
<dbReference type="Pfam" id="PF00076">
    <property type="entry name" value="RRM_1"/>
    <property type="match status" value="1"/>
</dbReference>
<dbReference type="InterPro" id="IPR012677">
    <property type="entry name" value="Nucleotide-bd_a/b_plait_sf"/>
</dbReference>
<feature type="region of interest" description="Disordered" evidence="12">
    <location>
        <begin position="219"/>
        <end position="289"/>
    </location>
</feature>
<evidence type="ECO:0000256" key="7">
    <source>
        <dbReference type="ARBA" id="ARBA00023034"/>
    </source>
</evidence>
<dbReference type="SMART" id="SM00360">
    <property type="entry name" value="RRM"/>
    <property type="match status" value="1"/>
</dbReference>
<dbReference type="PROSITE" id="PS50102">
    <property type="entry name" value="RRM"/>
    <property type="match status" value="1"/>
</dbReference>
<accession>A0ABD2JH27</accession>
<reference evidence="14 15" key="1">
    <citation type="submission" date="2024-10" db="EMBL/GenBank/DDBJ databases">
        <authorList>
            <person name="Kim D."/>
        </authorList>
    </citation>
    <scope>NUCLEOTIDE SEQUENCE [LARGE SCALE GENOMIC DNA]</scope>
    <source>
        <strain evidence="14">BH-2024</strain>
    </source>
</reference>
<name>A0ABD2JH27_9BILA</name>
<evidence type="ECO:0000313" key="15">
    <source>
        <dbReference type="Proteomes" id="UP001620626"/>
    </source>
</evidence>
<dbReference type="SUPFAM" id="SSF54928">
    <property type="entry name" value="RNA-binding domain, RBD"/>
    <property type="match status" value="1"/>
</dbReference>
<feature type="compositionally biased region" description="Basic residues" evidence="12">
    <location>
        <begin position="93"/>
        <end position="113"/>
    </location>
</feature>
<dbReference type="InterPro" id="IPR000504">
    <property type="entry name" value="RRM_dom"/>
</dbReference>
<keyword evidence="15" id="KW-1185">Reference proteome</keyword>
<dbReference type="AlphaFoldDB" id="A0ABD2JH27"/>
<dbReference type="Gene3D" id="3.30.70.330">
    <property type="match status" value="1"/>
</dbReference>
<feature type="domain" description="RRM" evidence="13">
    <location>
        <begin position="137"/>
        <end position="216"/>
    </location>
</feature>
<comment type="subcellular location">
    <subcellularLocation>
        <location evidence="2">Cytoplasm</location>
    </subcellularLocation>
    <subcellularLocation>
        <location evidence="1">Golgi apparatus membrane</location>
        <topology evidence="1">Peripheral membrane protein</topology>
    </subcellularLocation>
</comment>
<dbReference type="InterPro" id="IPR006953">
    <property type="entry name" value="Vesicle_Uso1_P115_head"/>
</dbReference>
<keyword evidence="10" id="KW-0694">RNA-binding</keyword>
<evidence type="ECO:0000256" key="12">
    <source>
        <dbReference type="SAM" id="MobiDB-lite"/>
    </source>
</evidence>
<evidence type="ECO:0000256" key="5">
    <source>
        <dbReference type="ARBA" id="ARBA00022490"/>
    </source>
</evidence>
<comment type="caution">
    <text evidence="14">The sequence shown here is derived from an EMBL/GenBank/DDBJ whole genome shotgun (WGS) entry which is preliminary data.</text>
</comment>
<keyword evidence="9" id="KW-0472">Membrane</keyword>
<dbReference type="InterPro" id="IPR000225">
    <property type="entry name" value="Armadillo"/>
</dbReference>
<gene>
    <name evidence="14" type="ORF">niasHT_020254</name>
</gene>
<keyword evidence="6" id="KW-0677">Repeat</keyword>